<dbReference type="RefSeq" id="WP_345252501.1">
    <property type="nucleotide sequence ID" value="NZ_BAABFO010000050.1"/>
</dbReference>
<dbReference type="EMBL" id="BAABFO010000050">
    <property type="protein sequence ID" value="GAA4344401.1"/>
    <property type="molecule type" value="Genomic_DNA"/>
</dbReference>
<feature type="domain" description="Ketoreductase" evidence="2">
    <location>
        <begin position="4"/>
        <end position="145"/>
    </location>
</feature>
<dbReference type="InterPro" id="IPR050259">
    <property type="entry name" value="SDR"/>
</dbReference>
<evidence type="ECO:0000259" key="2">
    <source>
        <dbReference type="SMART" id="SM00822"/>
    </source>
</evidence>
<name>A0ABP8HTY8_9BURK</name>
<keyword evidence="4" id="KW-1185">Reference proteome</keyword>
<accession>A0ABP8HTY8</accession>
<evidence type="ECO:0000313" key="3">
    <source>
        <dbReference type="EMBL" id="GAA4344401.1"/>
    </source>
</evidence>
<dbReference type="SMART" id="SM00822">
    <property type="entry name" value="PKS_KR"/>
    <property type="match status" value="1"/>
</dbReference>
<organism evidence="3 4">
    <name type="scientific">Pigmentiphaga soli</name>
    <dbReference type="NCBI Taxonomy" id="1007095"/>
    <lineage>
        <taxon>Bacteria</taxon>
        <taxon>Pseudomonadati</taxon>
        <taxon>Pseudomonadota</taxon>
        <taxon>Betaproteobacteria</taxon>
        <taxon>Burkholderiales</taxon>
        <taxon>Alcaligenaceae</taxon>
        <taxon>Pigmentiphaga</taxon>
    </lineage>
</organism>
<sequence>MKGKTALITGSSGGLGYAVAEGLAGAGCNIVLHGLEPAADMESQRSELERRHGVKALYLQADLADPAAIESMIGQARDGLGPVDILVNNAVVRNFGRVEEFPVDAWNMALAVNLSAAFHAIRLTLPGMRQRGWGRIFNMTSVYGFRATPNRIDYVTTKTALIGMTRAVALENVTGGITCNAICPGAVYTPGSEVRVERMMAEQNIDRDTAMRRFMVGKQPSGRFVEPQDVAAMVVFLCGPASRDITGAVLPVEGGWLAS</sequence>
<dbReference type="InterPro" id="IPR020904">
    <property type="entry name" value="Sc_DH/Rdtase_CS"/>
</dbReference>
<dbReference type="PANTHER" id="PTHR42879">
    <property type="entry name" value="3-OXOACYL-(ACYL-CARRIER-PROTEIN) REDUCTASE"/>
    <property type="match status" value="1"/>
</dbReference>
<comment type="caution">
    <text evidence="3">The sequence shown here is derived from an EMBL/GenBank/DDBJ whole genome shotgun (WGS) entry which is preliminary data.</text>
</comment>
<dbReference type="Proteomes" id="UP001501671">
    <property type="component" value="Unassembled WGS sequence"/>
</dbReference>
<dbReference type="SUPFAM" id="SSF51735">
    <property type="entry name" value="NAD(P)-binding Rossmann-fold domains"/>
    <property type="match status" value="1"/>
</dbReference>
<dbReference type="PRINTS" id="PR00080">
    <property type="entry name" value="SDRFAMILY"/>
</dbReference>
<dbReference type="PRINTS" id="PR00081">
    <property type="entry name" value="GDHRDH"/>
</dbReference>
<gene>
    <name evidence="3" type="ORF">GCM10023144_48080</name>
</gene>
<proteinExistence type="inferred from homology"/>
<dbReference type="PROSITE" id="PS00061">
    <property type="entry name" value="ADH_SHORT"/>
    <property type="match status" value="1"/>
</dbReference>
<dbReference type="Gene3D" id="3.40.50.720">
    <property type="entry name" value="NAD(P)-binding Rossmann-like Domain"/>
    <property type="match status" value="1"/>
</dbReference>
<dbReference type="Pfam" id="PF13561">
    <property type="entry name" value="adh_short_C2"/>
    <property type="match status" value="1"/>
</dbReference>
<comment type="similarity">
    <text evidence="1">Belongs to the short-chain dehydrogenases/reductases (SDR) family.</text>
</comment>
<reference evidence="4" key="1">
    <citation type="journal article" date="2019" name="Int. J. Syst. Evol. Microbiol.">
        <title>The Global Catalogue of Microorganisms (GCM) 10K type strain sequencing project: providing services to taxonomists for standard genome sequencing and annotation.</title>
        <authorList>
            <consortium name="The Broad Institute Genomics Platform"/>
            <consortium name="The Broad Institute Genome Sequencing Center for Infectious Disease"/>
            <person name="Wu L."/>
            <person name="Ma J."/>
        </authorList>
    </citation>
    <scope>NUCLEOTIDE SEQUENCE [LARGE SCALE GENOMIC DNA]</scope>
    <source>
        <strain evidence="4">JCM 17666</strain>
    </source>
</reference>
<evidence type="ECO:0000313" key="4">
    <source>
        <dbReference type="Proteomes" id="UP001501671"/>
    </source>
</evidence>
<dbReference type="InterPro" id="IPR002347">
    <property type="entry name" value="SDR_fam"/>
</dbReference>
<dbReference type="InterPro" id="IPR036291">
    <property type="entry name" value="NAD(P)-bd_dom_sf"/>
</dbReference>
<dbReference type="InterPro" id="IPR057326">
    <property type="entry name" value="KR_dom"/>
</dbReference>
<evidence type="ECO:0000256" key="1">
    <source>
        <dbReference type="ARBA" id="ARBA00006484"/>
    </source>
</evidence>
<protein>
    <submittedName>
        <fullName evidence="3">SDR family oxidoreductase</fullName>
    </submittedName>
</protein>
<dbReference type="PANTHER" id="PTHR42879:SF2">
    <property type="entry name" value="3-OXOACYL-[ACYL-CARRIER-PROTEIN] REDUCTASE FABG"/>
    <property type="match status" value="1"/>
</dbReference>